<dbReference type="Gene3D" id="1.25.40.10">
    <property type="entry name" value="Tetratricopeptide repeat domain"/>
    <property type="match status" value="1"/>
</dbReference>
<dbReference type="OrthoDB" id="328311at2"/>
<evidence type="ECO:0008006" key="4">
    <source>
        <dbReference type="Google" id="ProtNLM"/>
    </source>
</evidence>
<keyword evidence="1" id="KW-0472">Membrane</keyword>
<dbReference type="KEGG" id="laj:A0128_13925"/>
<reference evidence="2 3" key="1">
    <citation type="submission" date="2016-04" db="EMBL/GenBank/DDBJ databases">
        <title>Complete genome seqeunce of Leptospira alstonii serovar Room22.</title>
        <authorList>
            <person name="Nally J.E."/>
            <person name="Bayles D.O."/>
            <person name="Hurley D."/>
            <person name="Fanning S."/>
            <person name="McMahon B.J."/>
            <person name="Arent Z."/>
        </authorList>
    </citation>
    <scope>NUCLEOTIDE SEQUENCE [LARGE SCALE GENOMIC DNA]</scope>
    <source>
        <strain evidence="2 3">GWTS #1</strain>
    </source>
</reference>
<dbReference type="EMBL" id="CP015217">
    <property type="protein sequence ID" value="AOP34847.1"/>
    <property type="molecule type" value="Genomic_DNA"/>
</dbReference>
<evidence type="ECO:0000313" key="2">
    <source>
        <dbReference type="EMBL" id="AOP34847.1"/>
    </source>
</evidence>
<dbReference type="InterPro" id="IPR011990">
    <property type="entry name" value="TPR-like_helical_dom_sf"/>
</dbReference>
<accession>A0A1D7UZ45</accession>
<proteinExistence type="predicted"/>
<dbReference type="SUPFAM" id="SSF48452">
    <property type="entry name" value="TPR-like"/>
    <property type="match status" value="1"/>
</dbReference>
<feature type="transmembrane region" description="Helical" evidence="1">
    <location>
        <begin position="170"/>
        <end position="193"/>
    </location>
</feature>
<dbReference type="RefSeq" id="WP_069608064.1">
    <property type="nucleotide sequence ID" value="NZ_CP015217.1"/>
</dbReference>
<name>A0A1D7UZ45_9LEPT</name>
<keyword evidence="1" id="KW-1133">Transmembrane helix</keyword>
<organism evidence="2 3">
    <name type="scientific">Leptospira tipperaryensis</name>
    <dbReference type="NCBI Taxonomy" id="2564040"/>
    <lineage>
        <taxon>Bacteria</taxon>
        <taxon>Pseudomonadati</taxon>
        <taxon>Spirochaetota</taxon>
        <taxon>Spirochaetia</taxon>
        <taxon>Leptospirales</taxon>
        <taxon>Leptospiraceae</taxon>
        <taxon>Leptospira</taxon>
    </lineage>
</organism>
<protein>
    <recommendedName>
        <fullName evidence="4">Tetratricopeptide repeat protein</fullName>
    </recommendedName>
</protein>
<evidence type="ECO:0000256" key="1">
    <source>
        <dbReference type="SAM" id="Phobius"/>
    </source>
</evidence>
<dbReference type="Proteomes" id="UP000094197">
    <property type="component" value="Chromosome 1"/>
</dbReference>
<evidence type="ECO:0000313" key="3">
    <source>
        <dbReference type="Proteomes" id="UP000094197"/>
    </source>
</evidence>
<keyword evidence="3" id="KW-1185">Reference proteome</keyword>
<keyword evidence="1" id="KW-0812">Transmembrane</keyword>
<dbReference type="AlphaFoldDB" id="A0A1D7UZ45"/>
<gene>
    <name evidence="2" type="ORF">A0128_13925</name>
</gene>
<sequence>MKNILSLILLSLIFFSASIFPQSIGENSSYQQIKDLIDSNRATEAQSLLDEWIRLDPNDATIQLYQTEVWIRIADQKYKDRKFKTAFVYYEKAFANWPNNPSVRARYIELKDKRLVDHTNSTPILKTRFTAFGSQVGENGEVIVPFKEMNESLKQIRDEIHILQEKSNSFYLTLSLISVSILLQCFILLRLGFRR</sequence>